<keyword evidence="3 10" id="KW-0328">Glycosyltransferase</keyword>
<dbReference type="PANTHER" id="PTHR11214:SF314">
    <property type="entry name" value="HEXOSYLTRANSFERASE"/>
    <property type="match status" value="1"/>
</dbReference>
<comment type="subcellular location">
    <subcellularLocation>
        <location evidence="1 10">Golgi apparatus membrane</location>
        <topology evidence="1 10">Single-pass type II membrane protein</topology>
    </subcellularLocation>
</comment>
<keyword evidence="4" id="KW-0808">Transferase</keyword>
<name>A0ABQ9FR62_TEGGR</name>
<evidence type="ECO:0000256" key="9">
    <source>
        <dbReference type="ARBA" id="ARBA00023136"/>
    </source>
</evidence>
<evidence type="ECO:0000256" key="6">
    <source>
        <dbReference type="ARBA" id="ARBA00022968"/>
    </source>
</evidence>
<evidence type="ECO:0000313" key="12">
    <source>
        <dbReference type="Proteomes" id="UP001217089"/>
    </source>
</evidence>
<protein>
    <recommendedName>
        <fullName evidence="10">Hexosyltransferase</fullName>
        <ecNumber evidence="10">2.4.1.-</ecNumber>
    </recommendedName>
</protein>
<keyword evidence="7" id="KW-1133">Transmembrane helix</keyword>
<keyword evidence="8 10" id="KW-0333">Golgi apparatus</keyword>
<keyword evidence="12" id="KW-1185">Reference proteome</keyword>
<dbReference type="Pfam" id="PF01762">
    <property type="entry name" value="Galactosyl_T"/>
    <property type="match status" value="1"/>
</dbReference>
<keyword evidence="5" id="KW-0812">Transmembrane</keyword>
<comment type="similarity">
    <text evidence="2 10">Belongs to the glycosyltransferase 31 family.</text>
</comment>
<evidence type="ECO:0000256" key="7">
    <source>
        <dbReference type="ARBA" id="ARBA00022989"/>
    </source>
</evidence>
<proteinExistence type="inferred from homology"/>
<dbReference type="PANTHER" id="PTHR11214">
    <property type="entry name" value="BETA-1,3-N-ACETYLGLUCOSAMINYLTRANSFERASE"/>
    <property type="match status" value="1"/>
</dbReference>
<evidence type="ECO:0000256" key="10">
    <source>
        <dbReference type="RuleBase" id="RU363063"/>
    </source>
</evidence>
<evidence type="ECO:0000313" key="11">
    <source>
        <dbReference type="EMBL" id="KAJ8318417.1"/>
    </source>
</evidence>
<dbReference type="InterPro" id="IPR002659">
    <property type="entry name" value="Glyco_trans_31"/>
</dbReference>
<comment type="caution">
    <text evidence="11">The sequence shown here is derived from an EMBL/GenBank/DDBJ whole genome shotgun (WGS) entry which is preliminary data.</text>
</comment>
<evidence type="ECO:0000256" key="1">
    <source>
        <dbReference type="ARBA" id="ARBA00004323"/>
    </source>
</evidence>
<dbReference type="EC" id="2.4.1.-" evidence="10"/>
<accession>A0ABQ9FR62</accession>
<gene>
    <name evidence="11" type="ORF">KUTeg_003508</name>
</gene>
<dbReference type="Proteomes" id="UP001217089">
    <property type="component" value="Unassembled WGS sequence"/>
</dbReference>
<evidence type="ECO:0000256" key="8">
    <source>
        <dbReference type="ARBA" id="ARBA00023034"/>
    </source>
</evidence>
<reference evidence="11 12" key="1">
    <citation type="submission" date="2022-12" db="EMBL/GenBank/DDBJ databases">
        <title>Chromosome-level genome of Tegillarca granosa.</title>
        <authorList>
            <person name="Kim J."/>
        </authorList>
    </citation>
    <scope>NUCLEOTIDE SEQUENCE [LARGE SCALE GENOMIC DNA]</scope>
    <source>
        <strain evidence="11">Teg-2019</strain>
        <tissue evidence="11">Adductor muscle</tissue>
    </source>
</reference>
<keyword evidence="9" id="KW-0472">Membrane</keyword>
<dbReference type="EMBL" id="JARBDR010000214">
    <property type="protein sequence ID" value="KAJ8318417.1"/>
    <property type="molecule type" value="Genomic_DNA"/>
</dbReference>
<sequence length="381" mass="44014">MPEVMKTFNFLQTSTHIKRSISLDQYLLKQYYQGDDENRLRGSEEMRFRYRSKEYLPNSLTKNNHKIIPDAENECYLGQCYRMKTNSSDKYEEYFNPTTKISPFIYKFITTGVNICNKTSPYLIILIPSIPENKNNRDAIRNSWGSVAAGTIWPNDKLDVKVKLAFLLGKSRSPIIDKSIKQEILDEGDIVQGNFIDSYYNLTLKILLGLKWVSQYCNEAEYVLKADADTFVYLPRLVDTLRQHSVGIEGRIFGNTVPGAKVKRSGKWQVKKSVYPFSHYPTYVYGNTYVLSANIVSRLFRNSEYMPYIPIEDAFITGILAKVIETEITHVVGFTFWLDKPPKTCDFVSDKKISGTKCSSQLMLYMWEQMRSGDLICKKKS</sequence>
<dbReference type="Gene3D" id="3.90.550.50">
    <property type="match status" value="1"/>
</dbReference>
<evidence type="ECO:0000256" key="4">
    <source>
        <dbReference type="ARBA" id="ARBA00022679"/>
    </source>
</evidence>
<keyword evidence="6" id="KW-0735">Signal-anchor</keyword>
<evidence type="ECO:0000256" key="3">
    <source>
        <dbReference type="ARBA" id="ARBA00022676"/>
    </source>
</evidence>
<organism evidence="11 12">
    <name type="scientific">Tegillarca granosa</name>
    <name type="common">Malaysian cockle</name>
    <name type="synonym">Anadara granosa</name>
    <dbReference type="NCBI Taxonomy" id="220873"/>
    <lineage>
        <taxon>Eukaryota</taxon>
        <taxon>Metazoa</taxon>
        <taxon>Spiralia</taxon>
        <taxon>Lophotrochozoa</taxon>
        <taxon>Mollusca</taxon>
        <taxon>Bivalvia</taxon>
        <taxon>Autobranchia</taxon>
        <taxon>Pteriomorphia</taxon>
        <taxon>Arcoida</taxon>
        <taxon>Arcoidea</taxon>
        <taxon>Arcidae</taxon>
        <taxon>Tegillarca</taxon>
    </lineage>
</organism>
<evidence type="ECO:0000256" key="5">
    <source>
        <dbReference type="ARBA" id="ARBA00022692"/>
    </source>
</evidence>
<evidence type="ECO:0000256" key="2">
    <source>
        <dbReference type="ARBA" id="ARBA00008661"/>
    </source>
</evidence>